<dbReference type="Proteomes" id="UP000677228">
    <property type="component" value="Unassembled WGS sequence"/>
</dbReference>
<reference evidence="4" key="1">
    <citation type="submission" date="2021-02" db="EMBL/GenBank/DDBJ databases">
        <authorList>
            <person name="Nowell W R."/>
        </authorList>
    </citation>
    <scope>NUCLEOTIDE SEQUENCE</scope>
</reference>
<dbReference type="Pfam" id="PF03492">
    <property type="entry name" value="Methyltransf_7"/>
    <property type="match status" value="1"/>
</dbReference>
<dbReference type="EMBL" id="CAJNOQ010002694">
    <property type="protein sequence ID" value="CAF0973507.1"/>
    <property type="molecule type" value="Genomic_DNA"/>
</dbReference>
<protein>
    <submittedName>
        <fullName evidence="4">Uncharacterized protein</fullName>
    </submittedName>
</protein>
<evidence type="ECO:0000313" key="4">
    <source>
        <dbReference type="EMBL" id="CAF0973507.1"/>
    </source>
</evidence>
<dbReference type="SUPFAM" id="SSF53335">
    <property type="entry name" value="S-adenosyl-L-methionine-dependent methyltransferases"/>
    <property type="match status" value="1"/>
</dbReference>
<dbReference type="Proteomes" id="UP000663829">
    <property type="component" value="Unassembled WGS sequence"/>
</dbReference>
<evidence type="ECO:0000313" key="6">
    <source>
        <dbReference type="EMBL" id="CAF3746419.1"/>
    </source>
</evidence>
<evidence type="ECO:0000313" key="7">
    <source>
        <dbReference type="Proteomes" id="UP000663829"/>
    </source>
</evidence>
<comment type="caution">
    <text evidence="4">The sequence shown here is derived from an EMBL/GenBank/DDBJ whole genome shotgun (WGS) entry which is preliminary data.</text>
</comment>
<proteinExistence type="predicted"/>
<dbReference type="EMBL" id="CAJNOK010000934">
    <property type="protein sequence ID" value="CAF0784049.1"/>
    <property type="molecule type" value="Genomic_DNA"/>
</dbReference>
<dbReference type="Proteomes" id="UP000681722">
    <property type="component" value="Unassembled WGS sequence"/>
</dbReference>
<dbReference type="EMBL" id="CAJOBA010000934">
    <property type="protein sequence ID" value="CAF3566051.1"/>
    <property type="molecule type" value="Genomic_DNA"/>
</dbReference>
<dbReference type="OrthoDB" id="1890922at2759"/>
<dbReference type="GO" id="GO:0008168">
    <property type="term" value="F:methyltransferase activity"/>
    <property type="evidence" value="ECO:0007669"/>
    <property type="project" value="InterPro"/>
</dbReference>
<dbReference type="InterPro" id="IPR005299">
    <property type="entry name" value="MeTrfase_7"/>
</dbReference>
<keyword evidence="7" id="KW-1185">Reference proteome</keyword>
<name>A0A814ESQ0_9BILA</name>
<evidence type="ECO:0000313" key="3">
    <source>
        <dbReference type="EMBL" id="CAF0784049.1"/>
    </source>
</evidence>
<dbReference type="Proteomes" id="UP000682733">
    <property type="component" value="Unassembled WGS sequence"/>
</dbReference>
<dbReference type="InterPro" id="IPR042086">
    <property type="entry name" value="MeTrfase_capping"/>
</dbReference>
<evidence type="ECO:0000256" key="1">
    <source>
        <dbReference type="ARBA" id="ARBA00022723"/>
    </source>
</evidence>
<dbReference type="Gene3D" id="1.10.1200.270">
    <property type="entry name" value="Methyltransferase, alpha-helical capping domain"/>
    <property type="match status" value="1"/>
</dbReference>
<evidence type="ECO:0000256" key="2">
    <source>
        <dbReference type="ARBA" id="ARBA00022842"/>
    </source>
</evidence>
<dbReference type="Gene3D" id="3.40.50.150">
    <property type="entry name" value="Vaccinia Virus protein VP39"/>
    <property type="match status" value="1"/>
</dbReference>
<evidence type="ECO:0000313" key="5">
    <source>
        <dbReference type="EMBL" id="CAF3566051.1"/>
    </source>
</evidence>
<dbReference type="EMBL" id="CAJOBC010002694">
    <property type="protein sequence ID" value="CAF3746419.1"/>
    <property type="molecule type" value="Genomic_DNA"/>
</dbReference>
<dbReference type="PANTHER" id="PTHR31009">
    <property type="entry name" value="S-ADENOSYL-L-METHIONINE:CARBOXYL METHYLTRANSFERASE FAMILY PROTEIN"/>
    <property type="match status" value="1"/>
</dbReference>
<keyword evidence="1" id="KW-0479">Metal-binding</keyword>
<organism evidence="4 7">
    <name type="scientific">Didymodactylos carnosus</name>
    <dbReference type="NCBI Taxonomy" id="1234261"/>
    <lineage>
        <taxon>Eukaryota</taxon>
        <taxon>Metazoa</taxon>
        <taxon>Spiralia</taxon>
        <taxon>Gnathifera</taxon>
        <taxon>Rotifera</taxon>
        <taxon>Eurotatoria</taxon>
        <taxon>Bdelloidea</taxon>
        <taxon>Philodinida</taxon>
        <taxon>Philodinidae</taxon>
        <taxon>Didymodactylos</taxon>
    </lineage>
</organism>
<keyword evidence="2" id="KW-0460">Magnesium</keyword>
<dbReference type="GO" id="GO:0046872">
    <property type="term" value="F:metal ion binding"/>
    <property type="evidence" value="ECO:0007669"/>
    <property type="project" value="UniProtKB-KW"/>
</dbReference>
<dbReference type="AlphaFoldDB" id="A0A814ESQ0"/>
<dbReference type="InterPro" id="IPR029063">
    <property type="entry name" value="SAM-dependent_MTases_sf"/>
</dbReference>
<gene>
    <name evidence="4" type="ORF">GPM918_LOCUS12363</name>
    <name evidence="3" type="ORF">OVA965_LOCUS3769</name>
    <name evidence="6" type="ORF">SRO942_LOCUS12364</name>
    <name evidence="5" type="ORF">TMI583_LOCUS3767</name>
</gene>
<accession>A0A814ESQ0</accession>
<sequence>MPSSTENTNVMKQNEHYNLNSTPQLTAVQKSLPFIQKAVKEYQTTSSSTTPSPFTIVDYGCSQGGNSLIAIQEILSALRQKYDGGGDGSFPDDFLIVFNDLPTNDWNTLIKTVVKESLPNRRCFTLASGRSFYEQILPLNTVDFGYTSTAIHWLSKKPCNLSNQCFSCSVTDNKPEEFQLWKEQACEDYRLFLQQRSKELKKGAILLCSGLARDDDNGRCHAFIYENLYQSAAIVLDKDELLNFNIVDYHRTLDELTNPETLKETNFELILAEIVKLEQPLFVGYKQGILNVDELANKFTEFIRSWSESSLKNALRSDDRVTIIDQVYNEVERRMKTHESLKEVEENINRTYSYVILRKM</sequence>